<evidence type="ECO:0000256" key="2">
    <source>
        <dbReference type="PIRSR" id="PIRSR005384-2"/>
    </source>
</evidence>
<dbReference type="Gene3D" id="3.40.1400.10">
    <property type="entry name" value="Sugar-phosphate isomerase, RpiB/LacA/LacB"/>
    <property type="match status" value="1"/>
</dbReference>
<accession>A0A1F5KG77</accession>
<comment type="caution">
    <text evidence="3">The sequence shown here is derived from an EMBL/GenBank/DDBJ whole genome shotgun (WGS) entry which is preliminary data.</text>
</comment>
<dbReference type="SUPFAM" id="SSF89623">
    <property type="entry name" value="Ribose/Galactose isomerase RpiB/AlsB"/>
    <property type="match status" value="1"/>
</dbReference>
<dbReference type="Pfam" id="PF02502">
    <property type="entry name" value="LacAB_rpiB"/>
    <property type="match status" value="2"/>
</dbReference>
<reference evidence="3 4" key="1">
    <citation type="journal article" date="2016" name="Nat. Commun.">
        <title>Thousands of microbial genomes shed light on interconnected biogeochemical processes in an aquifer system.</title>
        <authorList>
            <person name="Anantharaman K."/>
            <person name="Brown C.T."/>
            <person name="Hug L.A."/>
            <person name="Sharon I."/>
            <person name="Castelle C.J."/>
            <person name="Probst A.J."/>
            <person name="Thomas B.C."/>
            <person name="Singh A."/>
            <person name="Wilkins M.J."/>
            <person name="Karaoz U."/>
            <person name="Brodie E.L."/>
            <person name="Williams K.H."/>
            <person name="Hubbard S.S."/>
            <person name="Banfield J.F."/>
        </authorList>
    </citation>
    <scope>NUCLEOTIDE SEQUENCE [LARGE SCALE GENOMIC DNA]</scope>
</reference>
<proteinExistence type="inferred from homology"/>
<dbReference type="Proteomes" id="UP000177328">
    <property type="component" value="Unassembled WGS sequence"/>
</dbReference>
<dbReference type="EMBL" id="MFDD01000014">
    <property type="protein sequence ID" value="OGE39878.1"/>
    <property type="molecule type" value="Genomic_DNA"/>
</dbReference>
<evidence type="ECO:0008006" key="5">
    <source>
        <dbReference type="Google" id="ProtNLM"/>
    </source>
</evidence>
<dbReference type="InterPro" id="IPR003500">
    <property type="entry name" value="RpiB_LacA_LacB"/>
</dbReference>
<evidence type="ECO:0000256" key="1">
    <source>
        <dbReference type="ARBA" id="ARBA00008754"/>
    </source>
</evidence>
<dbReference type="GO" id="GO:0019316">
    <property type="term" value="P:D-allose catabolic process"/>
    <property type="evidence" value="ECO:0007669"/>
    <property type="project" value="TreeGrafter"/>
</dbReference>
<dbReference type="PANTHER" id="PTHR30345:SF0">
    <property type="entry name" value="DNA DAMAGE-REPAIR_TOLERATION PROTEIN DRT102"/>
    <property type="match status" value="1"/>
</dbReference>
<feature type="binding site" evidence="2">
    <location>
        <begin position="7"/>
        <end position="8"/>
    </location>
    <ligand>
        <name>D-ribulose 5-phosphate</name>
        <dbReference type="ChEBI" id="CHEBI:58121"/>
    </ligand>
</feature>
<dbReference type="PIRSF" id="PIRSF005384">
    <property type="entry name" value="RpiB_LacA_B"/>
    <property type="match status" value="1"/>
</dbReference>
<protein>
    <recommendedName>
        <fullName evidence="5">Ribose-5-phosphate isomerase</fullName>
    </recommendedName>
</protein>
<sequence>MIYLASDHAGLALKDQIKNWLEEREIATTDCGATQFEADDDFPDFISKAAEAVSRDPSARGIIFGGSGQGEAIVANKFAHVRAAVFYGEKAPLESPEIGGRESSDPLEIVRLSREHNDANILSIGARFVSSEEAKQAVKLWLATSFNNAERHVRRIQKISDIEKR</sequence>
<evidence type="ECO:0000313" key="3">
    <source>
        <dbReference type="EMBL" id="OGE39878.1"/>
    </source>
</evidence>
<dbReference type="InterPro" id="IPR036569">
    <property type="entry name" value="RpiB_LacA_LacB_sf"/>
</dbReference>
<comment type="similarity">
    <text evidence="1">Belongs to the LacAB/RpiB family.</text>
</comment>
<organism evidence="3 4">
    <name type="scientific">Candidatus Daviesbacteria bacterium RIFCSPHIGHO2_02_FULL_43_12</name>
    <dbReference type="NCBI Taxonomy" id="1797776"/>
    <lineage>
        <taxon>Bacteria</taxon>
        <taxon>Candidatus Daviesiibacteriota</taxon>
    </lineage>
</organism>
<feature type="binding site" evidence="2">
    <location>
        <position position="151"/>
    </location>
    <ligand>
        <name>D-ribulose 5-phosphate</name>
        <dbReference type="ChEBI" id="CHEBI:58121"/>
    </ligand>
</feature>
<dbReference type="GO" id="GO:0009052">
    <property type="term" value="P:pentose-phosphate shunt, non-oxidative branch"/>
    <property type="evidence" value="ECO:0007669"/>
    <property type="project" value="TreeGrafter"/>
</dbReference>
<dbReference type="PANTHER" id="PTHR30345">
    <property type="entry name" value="RIBOSE-5-PHOSPHATE ISOMERASE B"/>
    <property type="match status" value="1"/>
</dbReference>
<dbReference type="AlphaFoldDB" id="A0A1F5KG77"/>
<gene>
    <name evidence="3" type="ORF">A3D25_03645</name>
</gene>
<feature type="binding site" evidence="2">
    <location>
        <position position="155"/>
    </location>
    <ligand>
        <name>D-ribulose 5-phosphate</name>
        <dbReference type="ChEBI" id="CHEBI:58121"/>
    </ligand>
</feature>
<name>A0A1F5KG77_9BACT</name>
<evidence type="ECO:0000313" key="4">
    <source>
        <dbReference type="Proteomes" id="UP000177328"/>
    </source>
</evidence>
<dbReference type="GO" id="GO:0004751">
    <property type="term" value="F:ribose-5-phosphate isomerase activity"/>
    <property type="evidence" value="ECO:0007669"/>
    <property type="project" value="TreeGrafter"/>
</dbReference>
<feature type="binding site" evidence="2">
    <location>
        <position position="127"/>
    </location>
    <ligand>
        <name>D-ribulose 5-phosphate</name>
        <dbReference type="ChEBI" id="CHEBI:58121"/>
    </ligand>
</feature>
<feature type="binding site" evidence="2">
    <location>
        <begin position="66"/>
        <end position="70"/>
    </location>
    <ligand>
        <name>D-ribulose 5-phosphate</name>
        <dbReference type="ChEBI" id="CHEBI:58121"/>
    </ligand>
</feature>
<feature type="binding site" evidence="2">
    <location>
        <position position="117"/>
    </location>
    <ligand>
        <name>D-ribulose 5-phosphate</name>
        <dbReference type="ChEBI" id="CHEBI:58121"/>
    </ligand>
</feature>